<name>A0A0B8QGC8_9VIBR</name>
<reference evidence="1 2" key="2">
    <citation type="submission" date="2015-01" db="EMBL/GenBank/DDBJ databases">
        <authorList>
            <consortium name="NBRP consortium"/>
            <person name="Sawabe T."/>
            <person name="Meirelles P."/>
            <person name="Feng G."/>
            <person name="Sayaka M."/>
            <person name="Hattori M."/>
            <person name="Ohkuma M."/>
        </authorList>
    </citation>
    <scope>NUCLEOTIDE SEQUENCE [LARGE SCALE GENOMIC DNA]</scope>
    <source>
        <strain evidence="2">JCM 19241</strain>
    </source>
</reference>
<gene>
    <name evidence="1" type="ORF">JCM19241_435</name>
</gene>
<dbReference type="AlphaFoldDB" id="A0A0B8QGC8"/>
<protein>
    <submittedName>
        <fullName evidence="1">Uncharacterized protein</fullName>
    </submittedName>
</protein>
<evidence type="ECO:0000313" key="1">
    <source>
        <dbReference type="EMBL" id="GAM76137.1"/>
    </source>
</evidence>
<dbReference type="Proteomes" id="UP000031666">
    <property type="component" value="Unassembled WGS sequence"/>
</dbReference>
<organism evidence="1 2">
    <name type="scientific">Vibrio ishigakensis</name>
    <dbReference type="NCBI Taxonomy" id="1481914"/>
    <lineage>
        <taxon>Bacteria</taxon>
        <taxon>Pseudomonadati</taxon>
        <taxon>Pseudomonadota</taxon>
        <taxon>Gammaproteobacteria</taxon>
        <taxon>Vibrionales</taxon>
        <taxon>Vibrionaceae</taxon>
        <taxon>Vibrio</taxon>
    </lineage>
</organism>
<reference evidence="1 2" key="1">
    <citation type="submission" date="2015-01" db="EMBL/GenBank/DDBJ databases">
        <title>Vibrio sp. C94 JCM 19241 whole genome shotgun sequence.</title>
        <authorList>
            <person name="Sawabe T."/>
            <person name="Meirelles P."/>
            <person name="Feng G."/>
            <person name="Sayaka M."/>
            <person name="Hattori M."/>
            <person name="Ohkuma M."/>
        </authorList>
    </citation>
    <scope>NUCLEOTIDE SEQUENCE [LARGE SCALE GENOMIC DNA]</scope>
    <source>
        <strain evidence="2">JCM 19241</strain>
    </source>
</reference>
<dbReference type="EMBL" id="BBSC01000005">
    <property type="protein sequence ID" value="GAM76137.1"/>
    <property type="molecule type" value="Genomic_DNA"/>
</dbReference>
<accession>A0A0B8QGC8</accession>
<sequence length="42" mass="5040">MIVKISNGVERYFLSIDCYVLLIGKIGKKARYFILSYLFWMF</sequence>
<evidence type="ECO:0000313" key="2">
    <source>
        <dbReference type="Proteomes" id="UP000031666"/>
    </source>
</evidence>
<proteinExistence type="predicted"/>
<comment type="caution">
    <text evidence="1">The sequence shown here is derived from an EMBL/GenBank/DDBJ whole genome shotgun (WGS) entry which is preliminary data.</text>
</comment>